<reference evidence="2" key="1">
    <citation type="submission" date="2010-08" db="EMBL/GenBank/DDBJ databases">
        <authorList>
            <consortium name="Caenorhabditis japonica Sequencing Consortium"/>
            <person name="Wilson R.K."/>
        </authorList>
    </citation>
    <scope>NUCLEOTIDE SEQUENCE [LARGE SCALE GENOMIC DNA]</scope>
    <source>
        <strain evidence="2">DF5081</strain>
    </source>
</reference>
<reference evidence="1" key="2">
    <citation type="submission" date="2022-06" db="UniProtKB">
        <authorList>
            <consortium name="EnsemblMetazoa"/>
        </authorList>
    </citation>
    <scope>IDENTIFICATION</scope>
    <source>
        <strain evidence="1">DF5081</strain>
    </source>
</reference>
<name>A0A8R1E792_CAEJA</name>
<dbReference type="EnsemblMetazoa" id="CJA25297b.1">
    <property type="protein sequence ID" value="CJA25297b.1"/>
    <property type="gene ID" value="WBGene00180869"/>
</dbReference>
<dbReference type="PRINTS" id="PR01345">
    <property type="entry name" value="CERVTRCPTASE"/>
</dbReference>
<proteinExistence type="predicted"/>
<sequence length="164" mass="18786">MEKIACRQIKIEFSSSFSPHQHGFLNRRSCPSSLVRSSALYKKLLHTTKSLDVIYFDFKKAFDQVPHALLILVRLFTKRILQRSNTSFTSSVHRLKLLNLAAIRHLRLKSQLLLLYDLVTNSIHFPTYPSLLLFRVPNATPCCFVGKRAVPGTFLLLQSLFGIL</sequence>
<evidence type="ECO:0000313" key="2">
    <source>
        <dbReference type="Proteomes" id="UP000005237"/>
    </source>
</evidence>
<accession>A0A8R1E792</accession>
<protein>
    <submittedName>
        <fullName evidence="1">Reverse transcriptase domain-containing protein</fullName>
    </submittedName>
</protein>
<evidence type="ECO:0000313" key="1">
    <source>
        <dbReference type="EnsemblMetazoa" id="CJA25297b.1"/>
    </source>
</evidence>
<organism evidence="1 2">
    <name type="scientific">Caenorhabditis japonica</name>
    <dbReference type="NCBI Taxonomy" id="281687"/>
    <lineage>
        <taxon>Eukaryota</taxon>
        <taxon>Metazoa</taxon>
        <taxon>Ecdysozoa</taxon>
        <taxon>Nematoda</taxon>
        <taxon>Chromadorea</taxon>
        <taxon>Rhabditida</taxon>
        <taxon>Rhabditina</taxon>
        <taxon>Rhabditomorpha</taxon>
        <taxon>Rhabditoidea</taxon>
        <taxon>Rhabditidae</taxon>
        <taxon>Peloderinae</taxon>
        <taxon>Caenorhabditis</taxon>
    </lineage>
</organism>
<dbReference type="Proteomes" id="UP000005237">
    <property type="component" value="Unassembled WGS sequence"/>
</dbReference>
<keyword evidence="2" id="KW-1185">Reference proteome</keyword>
<dbReference type="AlphaFoldDB" id="A0A8R1E792"/>